<dbReference type="AlphaFoldDB" id="A0ABD3F234"/>
<accession>A0ABD3F234</accession>
<dbReference type="EMBL" id="JBIMZQ010000039">
    <property type="protein sequence ID" value="KAL3660843.1"/>
    <property type="molecule type" value="Genomic_DNA"/>
</dbReference>
<sequence>MHRFPWRIHPTAKNGNVIKQLKKQIKKKIAPPELKLIPKVLQKWKRKGDQDDWVQGQQSQAQLQLWAHDNVLTNYQVWVAYRMAVVQLNMYYEGWTQDESCPLDATCQSTGRDVAHVVWTCHRAQLWWKHLLEHWLGHEVKPADIQGFKDYFSARTASPIGDRLRKRIRTRIEQWKNEIDSQLRRIWWAWCSIGAALLWQVRNQVVHEGVKRTPKSQVEFMWKRGLQQLYAVARYERLRADLRIQGLYLQICLECLEGIEVEVPPNSPSPKPAEWRQKKVLELPRRLKLYQVANNA</sequence>
<proteinExistence type="predicted"/>
<protein>
    <recommendedName>
        <fullName evidence="3">Reverse transcriptase zinc-binding domain-containing protein</fullName>
    </recommendedName>
</protein>
<dbReference type="Proteomes" id="UP001632037">
    <property type="component" value="Unassembled WGS sequence"/>
</dbReference>
<reference evidence="1 2" key="1">
    <citation type="submission" date="2024-09" db="EMBL/GenBank/DDBJ databases">
        <title>Genome sequencing and assembly of Phytophthora oleae, isolate VK10A, causative agent of rot of olive drupes.</title>
        <authorList>
            <person name="Conti Taguali S."/>
            <person name="Riolo M."/>
            <person name="La Spada F."/>
            <person name="Cacciola S.O."/>
            <person name="Dionisio G."/>
        </authorList>
    </citation>
    <scope>NUCLEOTIDE SEQUENCE [LARGE SCALE GENOMIC DNA]</scope>
    <source>
        <strain evidence="1 2">VK10A</strain>
    </source>
</reference>
<name>A0ABD3F234_9STRA</name>
<keyword evidence="2" id="KW-1185">Reference proteome</keyword>
<evidence type="ECO:0000313" key="1">
    <source>
        <dbReference type="EMBL" id="KAL3660843.1"/>
    </source>
</evidence>
<evidence type="ECO:0008006" key="3">
    <source>
        <dbReference type="Google" id="ProtNLM"/>
    </source>
</evidence>
<evidence type="ECO:0000313" key="2">
    <source>
        <dbReference type="Proteomes" id="UP001632037"/>
    </source>
</evidence>
<gene>
    <name evidence="1" type="ORF">V7S43_014245</name>
</gene>
<comment type="caution">
    <text evidence="1">The sequence shown here is derived from an EMBL/GenBank/DDBJ whole genome shotgun (WGS) entry which is preliminary data.</text>
</comment>
<organism evidence="1 2">
    <name type="scientific">Phytophthora oleae</name>
    <dbReference type="NCBI Taxonomy" id="2107226"/>
    <lineage>
        <taxon>Eukaryota</taxon>
        <taxon>Sar</taxon>
        <taxon>Stramenopiles</taxon>
        <taxon>Oomycota</taxon>
        <taxon>Peronosporomycetes</taxon>
        <taxon>Peronosporales</taxon>
        <taxon>Peronosporaceae</taxon>
        <taxon>Phytophthora</taxon>
    </lineage>
</organism>